<organism evidence="2 3">
    <name type="scientific">Cerrena zonata</name>
    <dbReference type="NCBI Taxonomy" id="2478898"/>
    <lineage>
        <taxon>Eukaryota</taxon>
        <taxon>Fungi</taxon>
        <taxon>Dikarya</taxon>
        <taxon>Basidiomycota</taxon>
        <taxon>Agaricomycotina</taxon>
        <taxon>Agaricomycetes</taxon>
        <taxon>Polyporales</taxon>
        <taxon>Cerrenaceae</taxon>
        <taxon>Cerrena</taxon>
    </lineage>
</organism>
<dbReference type="EMBL" id="JASBNA010000017">
    <property type="protein sequence ID" value="KAK7686336.1"/>
    <property type="molecule type" value="Genomic_DNA"/>
</dbReference>
<gene>
    <name evidence="2" type="ORF">QCA50_010560</name>
</gene>
<dbReference type="AlphaFoldDB" id="A0AAW0FZX2"/>
<protein>
    <recommendedName>
        <fullName evidence="4">BTB domain-containing protein</fullName>
    </recommendedName>
</protein>
<evidence type="ECO:0008006" key="4">
    <source>
        <dbReference type="Google" id="ProtNLM"/>
    </source>
</evidence>
<evidence type="ECO:0000313" key="2">
    <source>
        <dbReference type="EMBL" id="KAK7686336.1"/>
    </source>
</evidence>
<sequence>MGLDDKKPKNSLTTTSASPSDFTPSLDIWHKDGSVVLVTEKTAFRVHTSILASNCEVFRDMANIPQPSADDDGAETHENCPVIRLGDTAVDMKHFLQALYDFAYFRPGKKTKFPVVAAVLRLSTKYEAPQLRRRAIDLLSTAYPCTLAAWDNRSKTRLVPPFEGEICAILYLAIENDVRVVLPGLFRAASKRSLPTMLNELHNLQLNEGTRQNVIEKFVVGRDSLRQAEVKHILPFLELSFYRPACRNANDCLIKLTNQRNASFIKLMDPTESYQKWCDENPTSVGETLHLCDVCSGLVKESISAGRQKIWDGLPEMYGLPGWETLVAENDIGEDSAEED</sequence>
<feature type="compositionally biased region" description="Polar residues" evidence="1">
    <location>
        <begin position="10"/>
        <end position="20"/>
    </location>
</feature>
<dbReference type="InterPro" id="IPR011333">
    <property type="entry name" value="SKP1/BTB/POZ_sf"/>
</dbReference>
<proteinExistence type="predicted"/>
<dbReference type="Proteomes" id="UP001385951">
    <property type="component" value="Unassembled WGS sequence"/>
</dbReference>
<evidence type="ECO:0000256" key="1">
    <source>
        <dbReference type="SAM" id="MobiDB-lite"/>
    </source>
</evidence>
<feature type="region of interest" description="Disordered" evidence="1">
    <location>
        <begin position="1"/>
        <end position="20"/>
    </location>
</feature>
<dbReference type="CDD" id="cd18186">
    <property type="entry name" value="BTB_POZ_ZBTB_KLHL-like"/>
    <property type="match status" value="1"/>
</dbReference>
<accession>A0AAW0FZX2</accession>
<reference evidence="2 3" key="1">
    <citation type="submission" date="2022-09" db="EMBL/GenBank/DDBJ databases">
        <authorList>
            <person name="Palmer J.M."/>
        </authorList>
    </citation>
    <scope>NUCLEOTIDE SEQUENCE [LARGE SCALE GENOMIC DNA]</scope>
    <source>
        <strain evidence="2 3">DSM 7382</strain>
    </source>
</reference>
<evidence type="ECO:0000313" key="3">
    <source>
        <dbReference type="Proteomes" id="UP001385951"/>
    </source>
</evidence>
<keyword evidence="3" id="KW-1185">Reference proteome</keyword>
<comment type="caution">
    <text evidence="2">The sequence shown here is derived from an EMBL/GenBank/DDBJ whole genome shotgun (WGS) entry which is preliminary data.</text>
</comment>
<dbReference type="Gene3D" id="3.30.710.10">
    <property type="entry name" value="Potassium Channel Kv1.1, Chain A"/>
    <property type="match status" value="1"/>
</dbReference>
<dbReference type="SUPFAM" id="SSF54695">
    <property type="entry name" value="POZ domain"/>
    <property type="match status" value="1"/>
</dbReference>
<name>A0AAW0FZX2_9APHY</name>